<gene>
    <name evidence="1" type="ORF">IWQ57_001689</name>
</gene>
<keyword evidence="2" id="KW-1185">Reference proteome</keyword>
<sequence length="360" mass="39044">MTNASRQPSSKDGAGSSQGVQRGSFIGLHTRDSSLRVLYITSGVEAALGYPPEAIISNSAGNFITDQFDVADLSWIYGSKGDGEDETDAASAYAMYFSINAADGTPVLHRMTTFKCDNCVVYVALSFPECPHYGRTGLEVQLLDQGMKQLVVSQKRREYQAAAAHGYRRASQQASMYRAQGAQVKAAFVLERLDAVETDTDEHGARVAGARVVFVTGSVSRLIDADTSDLYQVPFMKLVAPEDLLHVGRFFDRLAETTDVLFETFSLLSRPPVVEGDVAVGDNENTRVVVECVGAGSRDGAALLLAKLRTMPPPKRDSMGNYIHSRVHEISDEAGYISLSELISSDPDSSDVPEAWAQLR</sequence>
<comment type="caution">
    <text evidence="1">The sequence shown here is derived from an EMBL/GenBank/DDBJ whole genome shotgun (WGS) entry which is preliminary data.</text>
</comment>
<evidence type="ECO:0000313" key="2">
    <source>
        <dbReference type="Proteomes" id="UP001140234"/>
    </source>
</evidence>
<reference evidence="1" key="1">
    <citation type="submission" date="2022-07" db="EMBL/GenBank/DDBJ databases">
        <title>Phylogenomic reconstructions and comparative analyses of Kickxellomycotina fungi.</title>
        <authorList>
            <person name="Reynolds N.K."/>
            <person name="Stajich J.E."/>
            <person name="Barry K."/>
            <person name="Grigoriev I.V."/>
            <person name="Crous P."/>
            <person name="Smith M.E."/>
        </authorList>
    </citation>
    <scope>NUCLEOTIDE SEQUENCE</scope>
    <source>
        <strain evidence="1">CBS 109366</strain>
    </source>
</reference>
<proteinExistence type="predicted"/>
<protein>
    <submittedName>
        <fullName evidence="1">Uncharacterized protein</fullName>
    </submittedName>
</protein>
<dbReference type="EMBL" id="JANBUJ010000345">
    <property type="protein sequence ID" value="KAJ2772614.1"/>
    <property type="molecule type" value="Genomic_DNA"/>
</dbReference>
<dbReference type="Proteomes" id="UP001140234">
    <property type="component" value="Unassembled WGS sequence"/>
</dbReference>
<organism evidence="1 2">
    <name type="scientific">Coemansia nantahalensis</name>
    <dbReference type="NCBI Taxonomy" id="2789366"/>
    <lineage>
        <taxon>Eukaryota</taxon>
        <taxon>Fungi</taxon>
        <taxon>Fungi incertae sedis</taxon>
        <taxon>Zoopagomycota</taxon>
        <taxon>Kickxellomycotina</taxon>
        <taxon>Kickxellomycetes</taxon>
        <taxon>Kickxellales</taxon>
        <taxon>Kickxellaceae</taxon>
        <taxon>Coemansia</taxon>
    </lineage>
</organism>
<evidence type="ECO:0000313" key="1">
    <source>
        <dbReference type="EMBL" id="KAJ2772614.1"/>
    </source>
</evidence>
<accession>A0ACC1K3L2</accession>
<name>A0ACC1K3L2_9FUNG</name>